<evidence type="ECO:0000256" key="2">
    <source>
        <dbReference type="SAM" id="SignalP"/>
    </source>
</evidence>
<feature type="compositionally biased region" description="Low complexity" evidence="1">
    <location>
        <begin position="75"/>
        <end position="87"/>
    </location>
</feature>
<dbReference type="OrthoDB" id="9813146at2"/>
<feature type="chain" id="PRO_5039185089" evidence="2">
    <location>
        <begin position="21"/>
        <end position="180"/>
    </location>
</feature>
<comment type="caution">
    <text evidence="3">The sequence shown here is derived from an EMBL/GenBank/DDBJ whole genome shotgun (WGS) entry which is preliminary data.</text>
</comment>
<name>E9SGM1_RUMAL</name>
<proteinExistence type="predicted"/>
<protein>
    <submittedName>
        <fullName evidence="3">Putative lipoprotein</fullName>
    </submittedName>
</protein>
<keyword evidence="2" id="KW-0732">Signal</keyword>
<gene>
    <name evidence="3" type="ORF">CUS_5697</name>
</gene>
<evidence type="ECO:0000313" key="4">
    <source>
        <dbReference type="Proteomes" id="UP000004259"/>
    </source>
</evidence>
<dbReference type="Pfam" id="PF21827">
    <property type="entry name" value="New_glue"/>
    <property type="match status" value="1"/>
</dbReference>
<dbReference type="PROSITE" id="PS51257">
    <property type="entry name" value="PROKAR_LIPOPROTEIN"/>
    <property type="match status" value="1"/>
</dbReference>
<dbReference type="eggNOG" id="COG5529">
    <property type="taxonomic scope" value="Bacteria"/>
</dbReference>
<keyword evidence="3" id="KW-0449">Lipoprotein</keyword>
<feature type="region of interest" description="Disordered" evidence="1">
    <location>
        <begin position="41"/>
        <end position="88"/>
    </location>
</feature>
<dbReference type="InterPro" id="IPR054054">
    <property type="entry name" value="Ng_1-3-like"/>
</dbReference>
<dbReference type="AlphaFoldDB" id="E9SGM1"/>
<dbReference type="RefSeq" id="WP_004167519.1">
    <property type="nucleotide sequence ID" value="NZ_ADKM02000128.1"/>
</dbReference>
<feature type="compositionally biased region" description="Low complexity" evidence="1">
    <location>
        <begin position="41"/>
        <end position="67"/>
    </location>
</feature>
<evidence type="ECO:0000313" key="3">
    <source>
        <dbReference type="EMBL" id="EGC01559.1"/>
    </source>
</evidence>
<reference evidence="3 4" key="1">
    <citation type="submission" date="2011-02" db="EMBL/GenBank/DDBJ databases">
        <authorList>
            <person name="Nelson K.E."/>
            <person name="Sutton G."/>
            <person name="Torralba M."/>
            <person name="Durkin S."/>
            <person name="Harkins D."/>
            <person name="Montgomery R."/>
            <person name="Ziemer C."/>
            <person name="Klaassens E."/>
            <person name="Ocuiv P."/>
            <person name="Morrison M."/>
        </authorList>
    </citation>
    <scope>NUCLEOTIDE SEQUENCE [LARGE SCALE GENOMIC DNA]</scope>
    <source>
        <strain evidence="3 4">8</strain>
    </source>
</reference>
<dbReference type="EMBL" id="ADKM02000128">
    <property type="protein sequence ID" value="EGC01559.1"/>
    <property type="molecule type" value="Genomic_DNA"/>
</dbReference>
<keyword evidence="4" id="KW-1185">Reference proteome</keyword>
<dbReference type="STRING" id="246199.CUS_5697"/>
<organism evidence="3 4">
    <name type="scientific">Ruminococcus albus 8</name>
    <dbReference type="NCBI Taxonomy" id="246199"/>
    <lineage>
        <taxon>Bacteria</taxon>
        <taxon>Bacillati</taxon>
        <taxon>Bacillota</taxon>
        <taxon>Clostridia</taxon>
        <taxon>Eubacteriales</taxon>
        <taxon>Oscillospiraceae</taxon>
        <taxon>Ruminococcus</taxon>
    </lineage>
</organism>
<evidence type="ECO:0000256" key="1">
    <source>
        <dbReference type="SAM" id="MobiDB-lite"/>
    </source>
</evidence>
<sequence length="180" mass="20018">MKKVILCLLTVLTVIFGLTACGARSLPPEEESMYDLIITEESSTAESSTAETTGSSAPTEESSAAETTAEKSKKSATTTTTAAPESSQGEYVEYWFRTKNLRDQHYEKHGIEMGFDNADDYRKAASDVVNDPAALHKTEKEDGDDVYYIEETNEFVVVSKDGYLRTYFNPARGKDYFDKQ</sequence>
<accession>E9SGM1</accession>
<dbReference type="Proteomes" id="UP000004259">
    <property type="component" value="Unassembled WGS sequence"/>
</dbReference>
<feature type="signal peptide" evidence="2">
    <location>
        <begin position="1"/>
        <end position="20"/>
    </location>
</feature>